<evidence type="ECO:0000313" key="2">
    <source>
        <dbReference type="Proteomes" id="UP000294752"/>
    </source>
</evidence>
<protein>
    <submittedName>
        <fullName evidence="1">Uncharacterized protein</fullName>
    </submittedName>
</protein>
<reference evidence="1 2" key="1">
    <citation type="submission" date="2019-03" db="EMBL/GenBank/DDBJ databases">
        <title>Genomic Encyclopedia of Type Strains, Phase III (KMG-III): the genomes of soil and plant-associated and newly described type strains.</title>
        <authorList>
            <person name="Whitman W."/>
        </authorList>
    </citation>
    <scope>NUCLEOTIDE SEQUENCE [LARGE SCALE GENOMIC DNA]</scope>
    <source>
        <strain evidence="1 2">CGMCC 1.12801</strain>
    </source>
</reference>
<dbReference type="OrthoDB" id="338241at2"/>
<keyword evidence="2" id="KW-1185">Reference proteome</keyword>
<evidence type="ECO:0000313" key="1">
    <source>
        <dbReference type="EMBL" id="TDS17212.1"/>
    </source>
</evidence>
<dbReference type="EMBL" id="SNZV01000001">
    <property type="protein sequence ID" value="TDS17212.1"/>
    <property type="molecule type" value="Genomic_DNA"/>
</dbReference>
<proteinExistence type="predicted"/>
<sequence>MQTILKHIVGNNVLHAQWLNSLSFMENMGARKISACEHPTMVNIIQLKHAAEEHRHAYYLKKQLAKLSDGVCMHYEDRDLLAPVATRQYLHRLDMSCSRYVKRNFDMSGPDLRYACYLFVTHAIEVRADALYPEYQLVLTAENSRVNVKSIILEEEGHLEEMVDQLQRFDSNWQLHAEAVAKIEHRLFQDWMGAIERELSRYA</sequence>
<dbReference type="InterPro" id="IPR009078">
    <property type="entry name" value="Ferritin-like_SF"/>
</dbReference>
<name>A0A4R7DA09_9SPHI</name>
<organism evidence="1 2">
    <name type="scientific">Sphingobacterium paludis</name>
    <dbReference type="NCBI Taxonomy" id="1476465"/>
    <lineage>
        <taxon>Bacteria</taxon>
        <taxon>Pseudomonadati</taxon>
        <taxon>Bacteroidota</taxon>
        <taxon>Sphingobacteriia</taxon>
        <taxon>Sphingobacteriales</taxon>
        <taxon>Sphingobacteriaceae</taxon>
        <taxon>Sphingobacterium</taxon>
    </lineage>
</organism>
<dbReference type="AlphaFoldDB" id="A0A4R7DA09"/>
<comment type="caution">
    <text evidence="1">The sequence shown here is derived from an EMBL/GenBank/DDBJ whole genome shotgun (WGS) entry which is preliminary data.</text>
</comment>
<dbReference type="Proteomes" id="UP000294752">
    <property type="component" value="Unassembled WGS sequence"/>
</dbReference>
<dbReference type="SUPFAM" id="SSF47240">
    <property type="entry name" value="Ferritin-like"/>
    <property type="match status" value="1"/>
</dbReference>
<dbReference type="RefSeq" id="WP_133638365.1">
    <property type="nucleotide sequence ID" value="NZ_SNZV01000001.1"/>
</dbReference>
<accession>A0A4R7DA09</accession>
<gene>
    <name evidence="1" type="ORF">B0I21_10174</name>
</gene>